<dbReference type="EMBL" id="JAGFBS010000015">
    <property type="protein sequence ID" value="KAG6375236.1"/>
    <property type="molecule type" value="Genomic_DNA"/>
</dbReference>
<dbReference type="InterPro" id="IPR012349">
    <property type="entry name" value="Split_barrel_FMN-bd"/>
</dbReference>
<dbReference type="PANTHER" id="PTHR33798">
    <property type="entry name" value="FLAVOPROTEIN OXYGENASE"/>
    <property type="match status" value="1"/>
</dbReference>
<comment type="caution">
    <text evidence="6">The sequence shown here is derived from an EMBL/GenBank/DDBJ whole genome shotgun (WGS) entry which is preliminary data.</text>
</comment>
<keyword evidence="3" id="KW-0288">FMN</keyword>
<protein>
    <recommendedName>
        <fullName evidence="5">Flavin reductase like domain-containing protein</fullName>
    </recommendedName>
</protein>
<evidence type="ECO:0000313" key="6">
    <source>
        <dbReference type="EMBL" id="KAG6375236.1"/>
    </source>
</evidence>
<dbReference type="Pfam" id="PF01613">
    <property type="entry name" value="Flavin_Reduct"/>
    <property type="match status" value="1"/>
</dbReference>
<dbReference type="SUPFAM" id="SSF50475">
    <property type="entry name" value="FMN-binding split barrel"/>
    <property type="match status" value="1"/>
</dbReference>
<accession>A0A8I2YNK5</accession>
<evidence type="ECO:0000256" key="1">
    <source>
        <dbReference type="ARBA" id="ARBA00001917"/>
    </source>
</evidence>
<dbReference type="InterPro" id="IPR002563">
    <property type="entry name" value="Flavin_Rdtase-like_dom"/>
</dbReference>
<dbReference type="SMART" id="SM00903">
    <property type="entry name" value="Flavin_Reduct"/>
    <property type="match status" value="1"/>
</dbReference>
<feature type="domain" description="Flavin reductase like" evidence="5">
    <location>
        <begin position="64"/>
        <end position="221"/>
    </location>
</feature>
<sequence length="264" mass="29408">MSLPPFDRTDQTQFTEAPNSTWAYCQPLDSTPAGRAWLEGEEQGWQVINTAEYDRMMLYKLMISGIVPRPIGFVSTISEGGVENLAPFSWFNMVTSWPPLVSFCCSNGPARIKDTTNNVKNSKGFTVNIISEPFVENANVTSIDSPPGFDEWSISGLTKAPSVHVKASRVKESAFSMECELFQAIDIIHPTTGECTSTLILAHVKYIHVRNDMLTERGTVDPIKFKPVARLGDISYARLGDIFRIPRPVWATEESNIQTATQRL</sequence>
<name>A0A8I2YNK5_9AGAM</name>
<evidence type="ECO:0000256" key="2">
    <source>
        <dbReference type="ARBA" id="ARBA00022630"/>
    </source>
</evidence>
<keyword evidence="7" id="KW-1185">Reference proteome</keyword>
<dbReference type="Gene3D" id="2.30.110.10">
    <property type="entry name" value="Electron Transport, Fmn-binding Protein, Chain A"/>
    <property type="match status" value="1"/>
</dbReference>
<proteinExistence type="inferred from homology"/>
<keyword evidence="2" id="KW-0285">Flavoprotein</keyword>
<organism evidence="6 7">
    <name type="scientific">Boletus reticuloceps</name>
    <dbReference type="NCBI Taxonomy" id="495285"/>
    <lineage>
        <taxon>Eukaryota</taxon>
        <taxon>Fungi</taxon>
        <taxon>Dikarya</taxon>
        <taxon>Basidiomycota</taxon>
        <taxon>Agaricomycotina</taxon>
        <taxon>Agaricomycetes</taxon>
        <taxon>Agaricomycetidae</taxon>
        <taxon>Boletales</taxon>
        <taxon>Boletineae</taxon>
        <taxon>Boletaceae</taxon>
        <taxon>Boletoideae</taxon>
        <taxon>Boletus</taxon>
    </lineage>
</organism>
<gene>
    <name evidence="6" type="ORF">JVT61DRAFT_3450</name>
</gene>
<dbReference type="AlphaFoldDB" id="A0A8I2YNK5"/>
<evidence type="ECO:0000259" key="5">
    <source>
        <dbReference type="SMART" id="SM00903"/>
    </source>
</evidence>
<comment type="similarity">
    <text evidence="4">Belongs to the flavoredoxin family.</text>
</comment>
<dbReference type="GO" id="GO:0010181">
    <property type="term" value="F:FMN binding"/>
    <property type="evidence" value="ECO:0007669"/>
    <property type="project" value="InterPro"/>
</dbReference>
<evidence type="ECO:0000313" key="7">
    <source>
        <dbReference type="Proteomes" id="UP000683000"/>
    </source>
</evidence>
<evidence type="ECO:0000256" key="4">
    <source>
        <dbReference type="ARBA" id="ARBA00038054"/>
    </source>
</evidence>
<dbReference type="PANTHER" id="PTHR33798:SF5">
    <property type="entry name" value="FLAVIN REDUCTASE LIKE DOMAIN-CONTAINING PROTEIN"/>
    <property type="match status" value="1"/>
</dbReference>
<dbReference type="Proteomes" id="UP000683000">
    <property type="component" value="Unassembled WGS sequence"/>
</dbReference>
<reference evidence="6" key="1">
    <citation type="submission" date="2021-03" db="EMBL/GenBank/DDBJ databases">
        <title>Evolutionary innovations through gain and loss of genes in the ectomycorrhizal Boletales.</title>
        <authorList>
            <person name="Wu G."/>
            <person name="Miyauchi S."/>
            <person name="Morin E."/>
            <person name="Yang Z.-L."/>
            <person name="Xu J."/>
            <person name="Martin F.M."/>
        </authorList>
    </citation>
    <scope>NUCLEOTIDE SEQUENCE</scope>
    <source>
        <strain evidence="6">BR01</strain>
    </source>
</reference>
<dbReference type="OrthoDB" id="298012at2759"/>
<evidence type="ECO:0000256" key="3">
    <source>
        <dbReference type="ARBA" id="ARBA00022643"/>
    </source>
</evidence>
<comment type="cofactor">
    <cofactor evidence="1">
        <name>FMN</name>
        <dbReference type="ChEBI" id="CHEBI:58210"/>
    </cofactor>
</comment>